<name>A0A1B7TBG3_9ASCO</name>
<dbReference type="AlphaFoldDB" id="A0A1B7TBG3"/>
<keyword evidence="3" id="KW-0378">Hydrolase</keyword>
<feature type="coiled-coil region" evidence="6">
    <location>
        <begin position="54"/>
        <end position="81"/>
    </location>
</feature>
<protein>
    <recommendedName>
        <fullName evidence="1">DNA helicase</fullName>
        <ecNumber evidence="1">3.6.4.12</ecNumber>
    </recommendedName>
</protein>
<dbReference type="GO" id="GO:0005524">
    <property type="term" value="F:ATP binding"/>
    <property type="evidence" value="ECO:0007669"/>
    <property type="project" value="InterPro"/>
</dbReference>
<evidence type="ECO:0000256" key="6">
    <source>
        <dbReference type="SAM" id="Coils"/>
    </source>
</evidence>
<dbReference type="InterPro" id="IPR038718">
    <property type="entry name" value="SNF2-like_sf"/>
</dbReference>
<evidence type="ECO:0000259" key="9">
    <source>
        <dbReference type="PROSITE" id="PS51194"/>
    </source>
</evidence>
<keyword evidence="2" id="KW-0547">Nucleotide-binding</keyword>
<dbReference type="Pfam" id="PF00176">
    <property type="entry name" value="SNF2-rel_dom"/>
    <property type="match status" value="1"/>
</dbReference>
<evidence type="ECO:0000256" key="7">
    <source>
        <dbReference type="SAM" id="MobiDB-lite"/>
    </source>
</evidence>
<keyword evidence="11" id="KW-1185">Reference proteome</keyword>
<accession>A0A1B7TBG3</accession>
<dbReference type="Proteomes" id="UP000092321">
    <property type="component" value="Unassembled WGS sequence"/>
</dbReference>
<feature type="region of interest" description="Disordered" evidence="7">
    <location>
        <begin position="978"/>
        <end position="1014"/>
    </location>
</feature>
<dbReference type="InterPro" id="IPR027417">
    <property type="entry name" value="P-loop_NTPase"/>
</dbReference>
<dbReference type="Pfam" id="PF00271">
    <property type="entry name" value="Helicase_C"/>
    <property type="match status" value="1"/>
</dbReference>
<feature type="compositionally biased region" description="Low complexity" evidence="7">
    <location>
        <begin position="979"/>
        <end position="993"/>
    </location>
</feature>
<proteinExistence type="predicted"/>
<dbReference type="SUPFAM" id="SSF52540">
    <property type="entry name" value="P-loop containing nucleoside triphosphate hydrolases"/>
    <property type="match status" value="2"/>
</dbReference>
<sequence>MGVVENDDGKIVDISNDDDDSNNFNNLVGTVIEQNVLEHQVENKAQKNIDVQRLKTERRRFQRAKDNLAIIRSEKRELERKAYKSTTKISDKEKYINRIKLLDEEQIQPILKDLRQIKSRIELLKRDISNDNDVDKMITKHEGLDDKPLPGESEHDFLIRVGKITAFGSKNEFQMENEQKEDTIKNPNEVIIPTGNYNSQSENESEDEDEYKPSTKELYGADNDSDSENDILSYNEEELDELNDKSFKKKQNLIESKIFVDDGDEYMYQKRLKAWIHDRIKQRSIKNVNPKYSLLEEWLNTNPNFKTASLNGGFKIPGEIFSKLFNYQKTCVQWLWELYQQGVGGILGDEMGLGKTIQVIAFLASLHHSNKLKKPILIVCPATVMKQWFVELTKWWPCFRCVIFHSMGAIFDRELENLDESTMDKFLMMNEDLDYEDYVNENVTVNDGENMIEKKKKKRNLQSVAKITNHLKKTLEKIREEGHVIITTYSGLQSNSKLLLSQEYDYVVLDEGHKIRNPNTAVAITCKKLKCENRLILSGTPIQNNLNELWSLFDFIYPGKLGTLPMFQDQFAQPINEGGYSNATNLQVQTGYRCAVELKNIISPFLLRRVKADVAKDLPEKKELVLFCKLTKPQRAKYIQFLNSEELSKIKKGKFQALFGIDHLRKICNHPDLVADLSKEPKDFGNPIRSGKMQVIKQLLTDFKKNGHKTLLFTQSRQMLTILEAFIKNDLQFTYLKMDGTTNIKSRQSIVDKFNNDDKIDIFLLTTRVGGLGINLVSATRIIIYDPDWNPSTDLQARERAWRIGQTREVVIYRLLIGGSIEEKIYHRQIFKQFLTNKILKDPNQKRFFKMDELQDLFSLGDEDSSSLSYENTQTISKVTDREARGINDNIEDVKGLHKFEGYYNEKDENYRNTAEDDRIVGGLLGISGTIDHETLISSDNQLGKEAARKAAEAAKMLQQNFKKSKSKKQAQLGRVTWTGKYGNNGKTVTNTVNKKRPIASLQSLTQKTTKRRK</sequence>
<keyword evidence="4" id="KW-0067">ATP-binding</keyword>
<dbReference type="CDD" id="cd18793">
    <property type="entry name" value="SF2_C_SNF"/>
    <property type="match status" value="1"/>
</dbReference>
<dbReference type="GO" id="GO:0003678">
    <property type="term" value="F:DNA helicase activity"/>
    <property type="evidence" value="ECO:0007669"/>
    <property type="project" value="UniProtKB-EC"/>
</dbReference>
<dbReference type="SMART" id="SM00490">
    <property type="entry name" value="HELICc"/>
    <property type="match status" value="1"/>
</dbReference>
<evidence type="ECO:0000313" key="10">
    <source>
        <dbReference type="EMBL" id="OBA26086.1"/>
    </source>
</evidence>
<comment type="caution">
    <text evidence="10">The sequence shown here is derived from an EMBL/GenBank/DDBJ whole genome shotgun (WGS) entry which is preliminary data.</text>
</comment>
<dbReference type="GO" id="GO:0005634">
    <property type="term" value="C:nucleus"/>
    <property type="evidence" value="ECO:0007669"/>
    <property type="project" value="TreeGrafter"/>
</dbReference>
<evidence type="ECO:0000256" key="4">
    <source>
        <dbReference type="ARBA" id="ARBA00022840"/>
    </source>
</evidence>
<dbReference type="EC" id="3.6.4.12" evidence="1"/>
<evidence type="ECO:0000256" key="3">
    <source>
        <dbReference type="ARBA" id="ARBA00022801"/>
    </source>
</evidence>
<dbReference type="PROSITE" id="PS51192">
    <property type="entry name" value="HELICASE_ATP_BIND_1"/>
    <property type="match status" value="1"/>
</dbReference>
<organism evidence="10 11">
    <name type="scientific">Hanseniaspora valbyensis NRRL Y-1626</name>
    <dbReference type="NCBI Taxonomy" id="766949"/>
    <lineage>
        <taxon>Eukaryota</taxon>
        <taxon>Fungi</taxon>
        <taxon>Dikarya</taxon>
        <taxon>Ascomycota</taxon>
        <taxon>Saccharomycotina</taxon>
        <taxon>Saccharomycetes</taxon>
        <taxon>Saccharomycodales</taxon>
        <taxon>Saccharomycodaceae</taxon>
        <taxon>Hanseniaspora</taxon>
    </lineage>
</organism>
<dbReference type="OrthoDB" id="413460at2759"/>
<dbReference type="GO" id="GO:0016787">
    <property type="term" value="F:hydrolase activity"/>
    <property type="evidence" value="ECO:0007669"/>
    <property type="project" value="UniProtKB-KW"/>
</dbReference>
<dbReference type="Gene3D" id="3.40.50.300">
    <property type="entry name" value="P-loop containing nucleotide triphosphate hydrolases"/>
    <property type="match status" value="1"/>
</dbReference>
<keyword evidence="6" id="KW-0175">Coiled coil</keyword>
<dbReference type="InterPro" id="IPR014001">
    <property type="entry name" value="Helicase_ATP-bd"/>
</dbReference>
<comment type="catalytic activity">
    <reaction evidence="5">
        <text>ATP + H2O = ADP + phosphate + H(+)</text>
        <dbReference type="Rhea" id="RHEA:13065"/>
        <dbReference type="ChEBI" id="CHEBI:15377"/>
        <dbReference type="ChEBI" id="CHEBI:15378"/>
        <dbReference type="ChEBI" id="CHEBI:30616"/>
        <dbReference type="ChEBI" id="CHEBI:43474"/>
        <dbReference type="ChEBI" id="CHEBI:456216"/>
        <dbReference type="EC" id="3.6.4.12"/>
    </reaction>
</comment>
<dbReference type="InterPro" id="IPR049730">
    <property type="entry name" value="SNF2/RAD54-like_C"/>
</dbReference>
<evidence type="ECO:0000313" key="11">
    <source>
        <dbReference type="Proteomes" id="UP000092321"/>
    </source>
</evidence>
<feature type="domain" description="Helicase ATP-binding" evidence="8">
    <location>
        <begin position="336"/>
        <end position="559"/>
    </location>
</feature>
<dbReference type="FunFam" id="3.40.50.10810:FF:000094">
    <property type="entry name" value="DNA excision repair protein ERCC-6"/>
    <property type="match status" value="1"/>
</dbReference>
<dbReference type="Gene3D" id="3.40.50.10810">
    <property type="entry name" value="Tandem AAA-ATPase domain"/>
    <property type="match status" value="2"/>
</dbReference>
<evidence type="ECO:0000259" key="8">
    <source>
        <dbReference type="PROSITE" id="PS51192"/>
    </source>
</evidence>
<evidence type="ECO:0000256" key="5">
    <source>
        <dbReference type="ARBA" id="ARBA00047995"/>
    </source>
</evidence>
<feature type="region of interest" description="Disordered" evidence="7">
    <location>
        <begin position="176"/>
        <end position="229"/>
    </location>
</feature>
<feature type="domain" description="Helicase C-terminal" evidence="9">
    <location>
        <begin position="695"/>
        <end position="855"/>
    </location>
</feature>
<dbReference type="EMBL" id="LXPE01000024">
    <property type="protein sequence ID" value="OBA26086.1"/>
    <property type="molecule type" value="Genomic_DNA"/>
</dbReference>
<dbReference type="InterPro" id="IPR000330">
    <property type="entry name" value="SNF2_N"/>
</dbReference>
<evidence type="ECO:0000256" key="1">
    <source>
        <dbReference type="ARBA" id="ARBA00012551"/>
    </source>
</evidence>
<dbReference type="SMART" id="SM00487">
    <property type="entry name" value="DEXDc"/>
    <property type="match status" value="1"/>
</dbReference>
<dbReference type="PROSITE" id="PS51194">
    <property type="entry name" value="HELICASE_CTER"/>
    <property type="match status" value="1"/>
</dbReference>
<dbReference type="GO" id="GO:0006283">
    <property type="term" value="P:transcription-coupled nucleotide-excision repair"/>
    <property type="evidence" value="ECO:0007669"/>
    <property type="project" value="TreeGrafter"/>
</dbReference>
<dbReference type="InterPro" id="IPR050496">
    <property type="entry name" value="SNF2_RAD54_helicase_repair"/>
</dbReference>
<dbReference type="PANTHER" id="PTHR45629:SF7">
    <property type="entry name" value="DNA EXCISION REPAIR PROTEIN ERCC-6-RELATED"/>
    <property type="match status" value="1"/>
</dbReference>
<reference evidence="11" key="1">
    <citation type="journal article" date="2016" name="Proc. Natl. Acad. Sci. U.S.A.">
        <title>Comparative genomics of biotechnologically important yeasts.</title>
        <authorList>
            <person name="Riley R."/>
            <person name="Haridas S."/>
            <person name="Wolfe K.H."/>
            <person name="Lopes M.R."/>
            <person name="Hittinger C.T."/>
            <person name="Goeker M."/>
            <person name="Salamov A.A."/>
            <person name="Wisecaver J.H."/>
            <person name="Long T.M."/>
            <person name="Calvey C.H."/>
            <person name="Aerts A.L."/>
            <person name="Barry K.W."/>
            <person name="Choi C."/>
            <person name="Clum A."/>
            <person name="Coughlan A.Y."/>
            <person name="Deshpande S."/>
            <person name="Douglass A.P."/>
            <person name="Hanson S.J."/>
            <person name="Klenk H.-P."/>
            <person name="LaButti K.M."/>
            <person name="Lapidus A."/>
            <person name="Lindquist E.A."/>
            <person name="Lipzen A.M."/>
            <person name="Meier-Kolthoff J.P."/>
            <person name="Ohm R.A."/>
            <person name="Otillar R.P."/>
            <person name="Pangilinan J.L."/>
            <person name="Peng Y."/>
            <person name="Rokas A."/>
            <person name="Rosa C.A."/>
            <person name="Scheuner C."/>
            <person name="Sibirny A.A."/>
            <person name="Slot J.C."/>
            <person name="Stielow J.B."/>
            <person name="Sun H."/>
            <person name="Kurtzman C.P."/>
            <person name="Blackwell M."/>
            <person name="Grigoriev I.V."/>
            <person name="Jeffries T.W."/>
        </authorList>
    </citation>
    <scope>NUCLEOTIDE SEQUENCE [LARGE SCALE GENOMIC DNA]</scope>
    <source>
        <strain evidence="11">NRRL Y-1626</strain>
    </source>
</reference>
<dbReference type="PANTHER" id="PTHR45629">
    <property type="entry name" value="SNF2/RAD54 FAMILY MEMBER"/>
    <property type="match status" value="1"/>
</dbReference>
<gene>
    <name evidence="10" type="ORF">HANVADRAFT_53401</name>
</gene>
<evidence type="ECO:0000256" key="2">
    <source>
        <dbReference type="ARBA" id="ARBA00022741"/>
    </source>
</evidence>
<dbReference type="InterPro" id="IPR001650">
    <property type="entry name" value="Helicase_C-like"/>
</dbReference>
<dbReference type="CDD" id="cd18000">
    <property type="entry name" value="DEXHc_ERCC6"/>
    <property type="match status" value="1"/>
</dbReference>